<dbReference type="eggNOG" id="COG2273">
    <property type="taxonomic scope" value="Bacteria"/>
</dbReference>
<dbReference type="InterPro" id="IPR000757">
    <property type="entry name" value="Beta-glucanase-like"/>
</dbReference>
<dbReference type="HOGENOM" id="CLU_019533_0_1_4"/>
<dbReference type="GO" id="GO:0005975">
    <property type="term" value="P:carbohydrate metabolic process"/>
    <property type="evidence" value="ECO:0007669"/>
    <property type="project" value="InterPro"/>
</dbReference>
<dbReference type="SUPFAM" id="SSF49899">
    <property type="entry name" value="Concanavalin A-like lectins/glucanases"/>
    <property type="match status" value="1"/>
</dbReference>
<dbReference type="PANTHER" id="PTHR10963">
    <property type="entry name" value="GLYCOSYL HYDROLASE-RELATED"/>
    <property type="match status" value="1"/>
</dbReference>
<dbReference type="KEGG" id="mpt:Mpe_A0724"/>
<dbReference type="Gene3D" id="2.60.120.200">
    <property type="match status" value="1"/>
</dbReference>
<reference evidence="4 5" key="1">
    <citation type="journal article" date="2007" name="J. Bacteriol.">
        <title>Whole-genome analysis of the methyl tert-butyl ether-degrading beta-proteobacterium Methylibium petroleiphilum PM1.</title>
        <authorList>
            <person name="Kane S.R."/>
            <person name="Chakicherla A.Y."/>
            <person name="Chain P.S.G."/>
            <person name="Schmidt R."/>
            <person name="Shin M.W."/>
            <person name="Legler T.C."/>
            <person name="Scow K.M."/>
            <person name="Larimer F.W."/>
            <person name="Lucas S.M."/>
            <person name="Richardson P.M."/>
            <person name="Hristova K.R."/>
        </authorList>
    </citation>
    <scope>NUCLEOTIDE SEQUENCE [LARGE SCALE GENOMIC DNA]</scope>
    <source>
        <strain evidence="5">ATCC BAA-1232 / LMG 22953 / PM1</strain>
    </source>
</reference>
<keyword evidence="5" id="KW-1185">Reference proteome</keyword>
<dbReference type="PROSITE" id="PS51257">
    <property type="entry name" value="PROKAR_LIPOPROTEIN"/>
    <property type="match status" value="1"/>
</dbReference>
<accession>A2SDP7</accession>
<evidence type="ECO:0000313" key="5">
    <source>
        <dbReference type="Proteomes" id="UP000000366"/>
    </source>
</evidence>
<dbReference type="InterPro" id="IPR013320">
    <property type="entry name" value="ConA-like_dom_sf"/>
</dbReference>
<dbReference type="RefSeq" id="WP_011828324.1">
    <property type="nucleotide sequence ID" value="NC_008825.1"/>
</dbReference>
<dbReference type="AlphaFoldDB" id="A2SDP7"/>
<dbReference type="PANTHER" id="PTHR10963:SF55">
    <property type="entry name" value="GLYCOSIDE HYDROLASE FAMILY 16 PROTEIN"/>
    <property type="match status" value="1"/>
</dbReference>
<evidence type="ECO:0000256" key="2">
    <source>
        <dbReference type="SAM" id="SignalP"/>
    </source>
</evidence>
<dbReference type="InterPro" id="IPR050546">
    <property type="entry name" value="Glycosyl_Hydrlase_16"/>
</dbReference>
<dbReference type="CAZy" id="GH16">
    <property type="family name" value="Glycoside Hydrolase Family 16"/>
</dbReference>
<dbReference type="STRING" id="420662.Mpe_A0724"/>
<dbReference type="Pfam" id="PF00722">
    <property type="entry name" value="Glyco_hydro_16"/>
    <property type="match status" value="1"/>
</dbReference>
<comment type="similarity">
    <text evidence="1">Belongs to the glycosyl hydrolase 16 family.</text>
</comment>
<evidence type="ECO:0000256" key="1">
    <source>
        <dbReference type="ARBA" id="ARBA00006865"/>
    </source>
</evidence>
<dbReference type="PROSITE" id="PS51762">
    <property type="entry name" value="GH16_2"/>
    <property type="match status" value="1"/>
</dbReference>
<name>A2SDP7_METPP</name>
<dbReference type="GO" id="GO:0004553">
    <property type="term" value="F:hydrolase activity, hydrolyzing O-glycosyl compounds"/>
    <property type="evidence" value="ECO:0007669"/>
    <property type="project" value="InterPro"/>
</dbReference>
<feature type="signal peptide" evidence="2">
    <location>
        <begin position="1"/>
        <end position="29"/>
    </location>
</feature>
<gene>
    <name evidence="4" type="ordered locus">Mpe_A0724</name>
</gene>
<dbReference type="CDD" id="cd08023">
    <property type="entry name" value="GH16_laminarinase_like"/>
    <property type="match status" value="1"/>
</dbReference>
<protein>
    <submittedName>
        <fullName evidence="4">Beta-glucanase/beta-glucan synthetase-like protein</fullName>
    </submittedName>
</protein>
<dbReference type="Proteomes" id="UP000000366">
    <property type="component" value="Chromosome"/>
</dbReference>
<keyword evidence="2" id="KW-0732">Signal</keyword>
<evidence type="ECO:0000313" key="4">
    <source>
        <dbReference type="EMBL" id="ABM93686.1"/>
    </source>
</evidence>
<evidence type="ECO:0000259" key="3">
    <source>
        <dbReference type="PROSITE" id="PS51762"/>
    </source>
</evidence>
<organism evidence="4 5">
    <name type="scientific">Methylibium petroleiphilum (strain ATCC BAA-1232 / LMG 22953 / PM1)</name>
    <dbReference type="NCBI Taxonomy" id="420662"/>
    <lineage>
        <taxon>Bacteria</taxon>
        <taxon>Pseudomonadati</taxon>
        <taxon>Pseudomonadota</taxon>
        <taxon>Betaproteobacteria</taxon>
        <taxon>Burkholderiales</taxon>
        <taxon>Sphaerotilaceae</taxon>
        <taxon>Methylibium</taxon>
    </lineage>
</organism>
<feature type="chain" id="PRO_5002646221" evidence="2">
    <location>
        <begin position="30"/>
        <end position="295"/>
    </location>
</feature>
<dbReference type="EMBL" id="CP000555">
    <property type="protein sequence ID" value="ABM93686.1"/>
    <property type="molecule type" value="Genomic_DNA"/>
</dbReference>
<feature type="domain" description="GH16" evidence="3">
    <location>
        <begin position="80"/>
        <end position="295"/>
    </location>
</feature>
<proteinExistence type="inferred from homology"/>
<sequence length="295" mass="32872">MNNRRLLTARLAVMAAAATCGPGLLTACAQQPQGGSVAASVPSQPVAPVRESGYRLVKNWDFKTLIRDDAALRKEFFTRYIFANGTLDHVNDEWSRYRDNNNHVFTDTGLSLVARAPGELKPGKVESGMLRSRWSGQYGVYEIRMKAPPGRGTWPAFWLNPQDQTWPPEIDVVEIVNNGDGGTRRSFHFLHGVGTKNAKQRVSRLDAQKTYVPGTDFAEQFHVFSVEWTPDSVRHYVDGVLVTDRDYLWVHNDGRDAGAAHVLVNLAIGGNWPGPPNAASMPASLEIDYIRVWQR</sequence>